<name>A0A5N6XFP8_9EURO</name>
<accession>A0A5N6XFP8</accession>
<feature type="region of interest" description="Disordered" evidence="1">
    <location>
        <begin position="77"/>
        <end position="103"/>
    </location>
</feature>
<gene>
    <name evidence="2" type="ORF">BDV39DRAFT_137608</name>
</gene>
<keyword evidence="3" id="KW-1185">Reference proteome</keyword>
<proteinExistence type="predicted"/>
<organism evidence="2 3">
    <name type="scientific">Aspergillus sergii</name>
    <dbReference type="NCBI Taxonomy" id="1034303"/>
    <lineage>
        <taxon>Eukaryota</taxon>
        <taxon>Fungi</taxon>
        <taxon>Dikarya</taxon>
        <taxon>Ascomycota</taxon>
        <taxon>Pezizomycotina</taxon>
        <taxon>Eurotiomycetes</taxon>
        <taxon>Eurotiomycetidae</taxon>
        <taxon>Eurotiales</taxon>
        <taxon>Aspergillaceae</taxon>
        <taxon>Aspergillus</taxon>
        <taxon>Aspergillus subgen. Circumdati</taxon>
    </lineage>
</organism>
<dbReference type="AlphaFoldDB" id="A0A5N6XFP8"/>
<dbReference type="Proteomes" id="UP000325945">
    <property type="component" value="Unassembled WGS sequence"/>
</dbReference>
<evidence type="ECO:0000313" key="2">
    <source>
        <dbReference type="EMBL" id="KAE8332077.1"/>
    </source>
</evidence>
<evidence type="ECO:0000313" key="3">
    <source>
        <dbReference type="Proteomes" id="UP000325945"/>
    </source>
</evidence>
<reference evidence="3" key="1">
    <citation type="submission" date="2019-04" db="EMBL/GenBank/DDBJ databases">
        <title>Friends and foes A comparative genomics studyof 23 Aspergillus species from section Flavi.</title>
        <authorList>
            <consortium name="DOE Joint Genome Institute"/>
            <person name="Kjaerbolling I."/>
            <person name="Vesth T."/>
            <person name="Frisvad J.C."/>
            <person name="Nybo J.L."/>
            <person name="Theobald S."/>
            <person name="Kildgaard S."/>
            <person name="Isbrandt T."/>
            <person name="Kuo A."/>
            <person name="Sato A."/>
            <person name="Lyhne E.K."/>
            <person name="Kogle M.E."/>
            <person name="Wiebenga A."/>
            <person name="Kun R.S."/>
            <person name="Lubbers R.J."/>
            <person name="Makela M.R."/>
            <person name="Barry K."/>
            <person name="Chovatia M."/>
            <person name="Clum A."/>
            <person name="Daum C."/>
            <person name="Haridas S."/>
            <person name="He G."/>
            <person name="LaButti K."/>
            <person name="Lipzen A."/>
            <person name="Mondo S."/>
            <person name="Riley R."/>
            <person name="Salamov A."/>
            <person name="Simmons B.A."/>
            <person name="Magnuson J.K."/>
            <person name="Henrissat B."/>
            <person name="Mortensen U.H."/>
            <person name="Larsen T.O."/>
            <person name="Devries R.P."/>
            <person name="Grigoriev I.V."/>
            <person name="Machida M."/>
            <person name="Baker S.E."/>
            <person name="Andersen M.R."/>
        </authorList>
    </citation>
    <scope>NUCLEOTIDE SEQUENCE [LARGE SCALE GENOMIC DNA]</scope>
    <source>
        <strain evidence="3">CBS 130017</strain>
    </source>
</reference>
<sequence>MEKGEIVRTAEPKTLFQILSVNFLSLLVPLNRIAQNDRASPRVAVPNILSHDSVIYPKRVIVQIQAVVGRALPVREPSSPPIKRSMASRPKLSQGLGLLDMYT</sequence>
<protein>
    <submittedName>
        <fullName evidence="2">Uncharacterized protein</fullName>
    </submittedName>
</protein>
<dbReference type="EMBL" id="ML741767">
    <property type="protein sequence ID" value="KAE8332077.1"/>
    <property type="molecule type" value="Genomic_DNA"/>
</dbReference>
<evidence type="ECO:0000256" key="1">
    <source>
        <dbReference type="SAM" id="MobiDB-lite"/>
    </source>
</evidence>